<dbReference type="WBParaSite" id="ES5_v2.g30746.t1">
    <property type="protein sequence ID" value="ES5_v2.g30746.t1"/>
    <property type="gene ID" value="ES5_v2.g30746"/>
</dbReference>
<dbReference type="Proteomes" id="UP000887579">
    <property type="component" value="Unplaced"/>
</dbReference>
<evidence type="ECO:0000313" key="1">
    <source>
        <dbReference type="Proteomes" id="UP000887579"/>
    </source>
</evidence>
<reference evidence="2" key="1">
    <citation type="submission" date="2022-11" db="UniProtKB">
        <authorList>
            <consortium name="WormBaseParasite"/>
        </authorList>
    </citation>
    <scope>IDENTIFICATION</scope>
</reference>
<accession>A0AC34GM74</accession>
<name>A0AC34GM74_9BILA</name>
<protein>
    <submittedName>
        <fullName evidence="2">Uncharacterized protein</fullName>
    </submittedName>
</protein>
<organism evidence="1 2">
    <name type="scientific">Panagrolaimus sp. ES5</name>
    <dbReference type="NCBI Taxonomy" id="591445"/>
    <lineage>
        <taxon>Eukaryota</taxon>
        <taxon>Metazoa</taxon>
        <taxon>Ecdysozoa</taxon>
        <taxon>Nematoda</taxon>
        <taxon>Chromadorea</taxon>
        <taxon>Rhabditida</taxon>
        <taxon>Tylenchina</taxon>
        <taxon>Panagrolaimomorpha</taxon>
        <taxon>Panagrolaimoidea</taxon>
        <taxon>Panagrolaimidae</taxon>
        <taxon>Panagrolaimus</taxon>
    </lineage>
</organism>
<sequence>MKEDEPASAGAGDDGGKISNKFLMKEVEKQEQAKQKLKAAAKDPTKAEMVDRLGIGGLGRSTISHSVGMRTIQQEGVTTKGSSHNSNKDFGKKSNEDDWEIVDSSSKNDNNGTDDLFSSRNNKTLDSDTFFDAYSDPVPK</sequence>
<proteinExistence type="predicted"/>
<evidence type="ECO:0000313" key="2">
    <source>
        <dbReference type="WBParaSite" id="ES5_v2.g30746.t1"/>
    </source>
</evidence>